<feature type="domain" description="Cyclic nucleotide-binding" evidence="22">
    <location>
        <begin position="554"/>
        <end position="669"/>
    </location>
</feature>
<dbReference type="GO" id="GO:0098855">
    <property type="term" value="C:HCN channel complex"/>
    <property type="evidence" value="ECO:0007669"/>
    <property type="project" value="TreeGrafter"/>
</dbReference>
<dbReference type="GO" id="GO:0030424">
    <property type="term" value="C:axon"/>
    <property type="evidence" value="ECO:0007669"/>
    <property type="project" value="TreeGrafter"/>
</dbReference>
<dbReference type="GO" id="GO:0005272">
    <property type="term" value="F:sodium channel activity"/>
    <property type="evidence" value="ECO:0007669"/>
    <property type="project" value="UniProtKB-KW"/>
</dbReference>
<evidence type="ECO:0000256" key="15">
    <source>
        <dbReference type="ARBA" id="ARBA00023201"/>
    </source>
</evidence>
<evidence type="ECO:0000256" key="16">
    <source>
        <dbReference type="ARBA" id="ARBA00023286"/>
    </source>
</evidence>
<dbReference type="InterPro" id="IPR014710">
    <property type="entry name" value="RmlC-like_jellyroll"/>
</dbReference>
<dbReference type="InterPro" id="IPR051413">
    <property type="entry name" value="K/Na_HCN_channel"/>
</dbReference>
<dbReference type="InterPro" id="IPR013621">
    <property type="entry name" value="Ion_trans_N"/>
</dbReference>
<evidence type="ECO:0000256" key="11">
    <source>
        <dbReference type="ARBA" id="ARBA00023053"/>
    </source>
</evidence>
<dbReference type="Pfam" id="PF00520">
    <property type="entry name" value="Ion_trans"/>
    <property type="match status" value="1"/>
</dbReference>
<evidence type="ECO:0000256" key="14">
    <source>
        <dbReference type="ARBA" id="ARBA00023149"/>
    </source>
</evidence>
<evidence type="ECO:0000256" key="6">
    <source>
        <dbReference type="ARBA" id="ARBA00022566"/>
    </source>
</evidence>
<keyword evidence="11" id="KW-0915">Sodium</keyword>
<evidence type="ECO:0000256" key="3">
    <source>
        <dbReference type="ARBA" id="ARBA00022448"/>
    </source>
</evidence>
<evidence type="ECO:0000256" key="4">
    <source>
        <dbReference type="ARBA" id="ARBA00022461"/>
    </source>
</evidence>
<keyword evidence="13 21" id="KW-0472">Membrane</keyword>
<organism evidence="23 24">
    <name type="scientific">Acrocephalus arundinaceus</name>
    <name type="common">Great reed-warbler</name>
    <dbReference type="NCBI Taxonomy" id="39621"/>
    <lineage>
        <taxon>Eukaryota</taxon>
        <taxon>Metazoa</taxon>
        <taxon>Chordata</taxon>
        <taxon>Craniata</taxon>
        <taxon>Vertebrata</taxon>
        <taxon>Euteleostomi</taxon>
        <taxon>Archelosauria</taxon>
        <taxon>Archosauria</taxon>
        <taxon>Dinosauria</taxon>
        <taxon>Saurischia</taxon>
        <taxon>Theropoda</taxon>
        <taxon>Coelurosauria</taxon>
        <taxon>Aves</taxon>
        <taxon>Neognathae</taxon>
        <taxon>Neoaves</taxon>
        <taxon>Telluraves</taxon>
        <taxon>Australaves</taxon>
        <taxon>Passeriformes</taxon>
        <taxon>Sylvioidea</taxon>
        <taxon>Sylviidae</taxon>
        <taxon>Acrocephalinae</taxon>
        <taxon>Acrocephalus</taxon>
    </lineage>
</organism>
<dbReference type="InterPro" id="IPR003938">
    <property type="entry name" value="K_chnl_volt-dep_EAG/ELK/ERG"/>
</dbReference>
<keyword evidence="14" id="KW-0114">cAMP</keyword>
<feature type="transmembrane region" description="Helical" evidence="21">
    <location>
        <begin position="236"/>
        <end position="260"/>
    </location>
</feature>
<feature type="compositionally biased region" description="Pro residues" evidence="20">
    <location>
        <begin position="138"/>
        <end position="155"/>
    </location>
</feature>
<keyword evidence="8" id="KW-0547">Nucleotide-binding</keyword>
<keyword evidence="5" id="KW-1003">Cell membrane</keyword>
<feature type="compositionally biased region" description="Low complexity" evidence="20">
    <location>
        <begin position="852"/>
        <end position="900"/>
    </location>
</feature>
<keyword evidence="3" id="KW-0813">Transport</keyword>
<dbReference type="Gene3D" id="1.10.287.70">
    <property type="match status" value="1"/>
</dbReference>
<reference evidence="23 24" key="1">
    <citation type="submission" date="2019-09" db="EMBL/GenBank/DDBJ databases">
        <title>Bird 10,000 Genomes (B10K) Project - Family phase.</title>
        <authorList>
            <person name="Zhang G."/>
        </authorList>
    </citation>
    <scope>NUCLEOTIDE SEQUENCE [LARGE SCALE GENOMIC DNA]</scope>
    <source>
        <strain evidence="23">OUT-0054</strain>
        <tissue evidence="23">Blood</tissue>
    </source>
</reference>
<dbReference type="SMART" id="SM00100">
    <property type="entry name" value="cNMP"/>
    <property type="match status" value="1"/>
</dbReference>
<feature type="compositionally biased region" description="Basic and acidic residues" evidence="20">
    <location>
        <begin position="101"/>
        <end position="112"/>
    </location>
</feature>
<dbReference type="CDD" id="cd00038">
    <property type="entry name" value="CAP_ED"/>
    <property type="match status" value="1"/>
</dbReference>
<evidence type="ECO:0000256" key="2">
    <source>
        <dbReference type="ARBA" id="ARBA00006305"/>
    </source>
</evidence>
<feature type="region of interest" description="Disordered" evidence="20">
    <location>
        <begin position="793"/>
        <end position="823"/>
    </location>
</feature>
<feature type="non-terminal residue" evidence="23">
    <location>
        <position position="1"/>
    </location>
</feature>
<keyword evidence="24" id="KW-1185">Reference proteome</keyword>
<dbReference type="GO" id="GO:0003254">
    <property type="term" value="P:regulation of membrane depolarization"/>
    <property type="evidence" value="ECO:0007669"/>
    <property type="project" value="TreeGrafter"/>
</dbReference>
<dbReference type="EMBL" id="VZST01000805">
    <property type="protein sequence ID" value="NWZ66666.1"/>
    <property type="molecule type" value="Genomic_DNA"/>
</dbReference>
<comment type="catalytic activity">
    <reaction evidence="19">
        <text>Na(+)(in) = Na(+)(out)</text>
        <dbReference type="Rhea" id="RHEA:34963"/>
        <dbReference type="ChEBI" id="CHEBI:29101"/>
    </reaction>
</comment>
<feature type="non-terminal residue" evidence="23">
    <location>
        <position position="1162"/>
    </location>
</feature>
<keyword evidence="6" id="KW-0116">cAMP-binding</keyword>
<dbReference type="FunFam" id="2.60.120.10:FF:000007">
    <property type="entry name" value="Putative potassium/sodium hyperpolarization-activated cyclic nucleotide-gated channel 2"/>
    <property type="match status" value="1"/>
</dbReference>
<protein>
    <submittedName>
        <fullName evidence="23">HCN4 protein</fullName>
    </submittedName>
</protein>
<keyword evidence="4" id="KW-0894">Sodium channel</keyword>
<comment type="caution">
    <text evidence="23">The sequence shown here is derived from an EMBL/GenBank/DDBJ whole genome shotgun (WGS) entry which is preliminary data.</text>
</comment>
<dbReference type="InterPro" id="IPR000595">
    <property type="entry name" value="cNMP-bd_dom"/>
</dbReference>
<dbReference type="Gene3D" id="1.10.287.630">
    <property type="entry name" value="Helix hairpin bin"/>
    <property type="match status" value="1"/>
</dbReference>
<evidence type="ECO:0000256" key="9">
    <source>
        <dbReference type="ARBA" id="ARBA00022826"/>
    </source>
</evidence>
<feature type="region of interest" description="Disordered" evidence="20">
    <location>
        <begin position="1"/>
        <end position="176"/>
    </location>
</feature>
<dbReference type="PANTHER" id="PTHR45689">
    <property type="entry name" value="I[[H]] CHANNEL, ISOFORM E"/>
    <property type="match status" value="1"/>
</dbReference>
<evidence type="ECO:0000256" key="18">
    <source>
        <dbReference type="ARBA" id="ARBA00034430"/>
    </source>
</evidence>
<evidence type="ECO:0000256" key="8">
    <source>
        <dbReference type="ARBA" id="ARBA00022741"/>
    </source>
</evidence>
<keyword evidence="9" id="KW-0630">Potassium</keyword>
<keyword evidence="10 21" id="KW-1133">Transmembrane helix</keyword>
<evidence type="ECO:0000256" key="19">
    <source>
        <dbReference type="ARBA" id="ARBA00036239"/>
    </source>
</evidence>
<feature type="region of interest" description="Disordered" evidence="20">
    <location>
        <begin position="1070"/>
        <end position="1095"/>
    </location>
</feature>
<dbReference type="OrthoDB" id="421226at2759"/>
<dbReference type="PANTHER" id="PTHR45689:SF4">
    <property type="entry name" value="POTASSIUM_SODIUM HYPERPOLARIZATION-ACTIVATED CYCLIC NUCLEOTIDE-GATED CHANNEL 4"/>
    <property type="match status" value="1"/>
</dbReference>
<sequence>MDKLPPSMRKRLYSLPQQIGPKASIMDEEDDSDKDTRRKSIRLKPLPSPSAGSTRALGGDPGRGGDPGLLETEAGGKGAKTSTNGDCRRFKGSLSSLTSRHLHDAAEEKRLIGGEGEPASPGEDKSPPGSGELEQGLPVPPPPASPPEPQQPPPRACSSTSIKVEGGGGCDQITPDEEQRLGQAGFMQRQFGAMLQPGVNKFSLRMFGSQKAVEREQERVKSAGFWIIHPYSDFRFYWDLTMLLLMVGNLIIIPVGITFFKDENTTPWIVFNVVSDTFFLIDLVLNFRTGIVVEDNTEIILDPQRIKMKYLKSWFVVDFISSIPVDYIFLIVETRIDSEVYKTARALRIVRFTKILSLLRLLRLSRLIRYIHQWEEIFHMTYDLASAVVRIVNLIGMMLLLCHWDGCLQFLVPMLQDFPDDCWVSLNRMVVSAAERTLGPARVPSFLPCFVFSPCSLSLPTASFQRLTVPVSSPVCGMCCNSVPCLLAQYKQVEQYMSFHKLPADMRQRIHDYYEHRYQGKMFDEESILGELSEPLREEIINFNCRKLVASMPLFANADPNFVTSMLTKLKFEVFQPGDYIIREGTIGKKMYFIQHGVVSVLTKGNKETKLADGSYFGEICLLTRGRRTASVRADTYCRLYSLSVDNFNEVLEEYPMMRRAFETVALDRLDRIGKKNSILLHKVQHDLNSGVFNYQENEIIQQIVQHDREMAHCAHNVQAAAAASTPTPVIWTPLIQAPLQAAAATTSVAIALTHHPRLPTAIFRPPVSVLGSLGQQPNQTPRQLKRFQSLVPSAGPSAVGSPSSTPSQLHTPGAETPSSSSFHIQQLTSFSAAAGLGQFQVGSPLGGSGQPGLSSTSSQQQQPALSSSGFGHFQQATASSPSTSLTQLSSNSPPSLLNQFQPTTRPLQGGQSQQLSGSGTLGGMNHFQPPPSSNSPSSSLSQLAQASGGPSAGLCQTHPSALGSLTGTIAQLHQERPPFASASPLQQPGVASPCYTPSGLSPPTQSPVATRTFQCGPAGASGSHGSLLLPQPSSPPAQALLARGAVPPGRLNQDIKLISASQPSLPQELAQMLGHHSSPHSSRESVSSFSPFPSGGSGLLGKPCSSIPGRVTLPRQMSSGSLPHPLVFGAGAAALTAGGRKESIVLTGDLEPVRSKLPSNL</sequence>
<keyword evidence="12" id="KW-0406">Ion transport</keyword>
<evidence type="ECO:0000256" key="1">
    <source>
        <dbReference type="ARBA" id="ARBA00004651"/>
    </source>
</evidence>
<dbReference type="SUPFAM" id="SSF81324">
    <property type="entry name" value="Voltage-gated potassium channels"/>
    <property type="match status" value="1"/>
</dbReference>
<evidence type="ECO:0000256" key="21">
    <source>
        <dbReference type="SAM" id="Phobius"/>
    </source>
</evidence>
<feature type="compositionally biased region" description="Low complexity" evidence="20">
    <location>
        <begin position="1027"/>
        <end position="1041"/>
    </location>
</feature>
<dbReference type="InterPro" id="IPR018490">
    <property type="entry name" value="cNMP-bd_dom_sf"/>
</dbReference>
<keyword evidence="16" id="KW-1071">Ligand-gated ion channel</keyword>
<dbReference type="PROSITE" id="PS50042">
    <property type="entry name" value="CNMP_BINDING_3"/>
    <property type="match status" value="1"/>
</dbReference>
<dbReference type="AlphaFoldDB" id="A0A7K7PGF8"/>
<dbReference type="Pfam" id="PF08412">
    <property type="entry name" value="Ion_trans_N"/>
    <property type="match status" value="1"/>
</dbReference>
<keyword evidence="7 21" id="KW-0812">Transmembrane</keyword>
<evidence type="ECO:0000256" key="12">
    <source>
        <dbReference type="ARBA" id="ARBA00023065"/>
    </source>
</evidence>
<dbReference type="Pfam" id="PF00027">
    <property type="entry name" value="cNMP_binding"/>
    <property type="match status" value="1"/>
</dbReference>
<evidence type="ECO:0000256" key="5">
    <source>
        <dbReference type="ARBA" id="ARBA00022475"/>
    </source>
</evidence>
<feature type="region of interest" description="Disordered" evidence="20">
    <location>
        <begin position="980"/>
        <end position="1041"/>
    </location>
</feature>
<evidence type="ECO:0000256" key="10">
    <source>
        <dbReference type="ARBA" id="ARBA00022989"/>
    </source>
</evidence>
<gene>
    <name evidence="23" type="primary">Hcn4_0</name>
    <name evidence="23" type="ORF">ACRARU_R00857</name>
</gene>
<keyword evidence="15" id="KW-0739">Sodium transport</keyword>
<comment type="catalytic activity">
    <reaction evidence="18">
        <text>K(+)(in) = K(+)(out)</text>
        <dbReference type="Rhea" id="RHEA:29463"/>
        <dbReference type="ChEBI" id="CHEBI:29103"/>
    </reaction>
</comment>
<evidence type="ECO:0000256" key="13">
    <source>
        <dbReference type="ARBA" id="ARBA00023136"/>
    </source>
</evidence>
<proteinExistence type="inferred from homology"/>
<comment type="subcellular location">
    <subcellularLocation>
        <location evidence="1">Cell membrane</location>
        <topology evidence="1">Multi-pass membrane protein</topology>
    </subcellularLocation>
</comment>
<feature type="compositionally biased region" description="Low complexity" evidence="20">
    <location>
        <begin position="935"/>
        <end position="948"/>
    </location>
</feature>
<evidence type="ECO:0000256" key="7">
    <source>
        <dbReference type="ARBA" id="ARBA00022692"/>
    </source>
</evidence>
<feature type="compositionally biased region" description="Low complexity" evidence="20">
    <location>
        <begin position="793"/>
        <end position="808"/>
    </location>
</feature>
<dbReference type="InterPro" id="IPR018488">
    <property type="entry name" value="cNMP-bd_CS"/>
</dbReference>
<evidence type="ECO:0000259" key="22">
    <source>
        <dbReference type="PROSITE" id="PS50042"/>
    </source>
</evidence>
<feature type="compositionally biased region" description="Low complexity" evidence="20">
    <location>
        <begin position="908"/>
        <end position="919"/>
    </location>
</feature>
<dbReference type="GO" id="GO:0005249">
    <property type="term" value="F:voltage-gated potassium channel activity"/>
    <property type="evidence" value="ECO:0007669"/>
    <property type="project" value="InterPro"/>
</dbReference>
<keyword evidence="17" id="KW-0407">Ion channel</keyword>
<dbReference type="GO" id="GO:0030425">
    <property type="term" value="C:dendrite"/>
    <property type="evidence" value="ECO:0007669"/>
    <property type="project" value="TreeGrafter"/>
</dbReference>
<keyword evidence="9" id="KW-0631">Potassium channel</keyword>
<comment type="similarity">
    <text evidence="2">Belongs to the potassium channel HCN family.</text>
</comment>
<evidence type="ECO:0000313" key="23">
    <source>
        <dbReference type="EMBL" id="NWZ66666.1"/>
    </source>
</evidence>
<accession>A0A7K7PGF8</accession>
<keyword evidence="9" id="KW-0633">Potassium transport</keyword>
<dbReference type="SUPFAM" id="SSF51206">
    <property type="entry name" value="cAMP-binding domain-like"/>
    <property type="match status" value="1"/>
</dbReference>
<evidence type="ECO:0000313" key="24">
    <source>
        <dbReference type="Proteomes" id="UP000549775"/>
    </source>
</evidence>
<feature type="compositionally biased region" description="Low complexity" evidence="20">
    <location>
        <begin position="1085"/>
        <end position="1095"/>
    </location>
</feature>
<dbReference type="Proteomes" id="UP000549775">
    <property type="component" value="Unassembled WGS sequence"/>
</dbReference>
<dbReference type="Gene3D" id="2.60.120.10">
    <property type="entry name" value="Jelly Rolls"/>
    <property type="match status" value="1"/>
</dbReference>
<dbReference type="PROSITE" id="PS00888">
    <property type="entry name" value="CNMP_BINDING_1"/>
    <property type="match status" value="1"/>
</dbReference>
<feature type="region of interest" description="Disordered" evidence="20">
    <location>
        <begin position="842"/>
        <end position="961"/>
    </location>
</feature>
<dbReference type="PRINTS" id="PR01463">
    <property type="entry name" value="EAGCHANLFMLY"/>
</dbReference>
<evidence type="ECO:0000256" key="17">
    <source>
        <dbReference type="ARBA" id="ARBA00023303"/>
    </source>
</evidence>
<feature type="transmembrane region" description="Helical" evidence="21">
    <location>
        <begin position="314"/>
        <end position="332"/>
    </location>
</feature>
<name>A0A7K7PGF8_ACRAR</name>
<feature type="compositionally biased region" description="Polar residues" evidence="20">
    <location>
        <begin position="999"/>
        <end position="1014"/>
    </location>
</feature>
<dbReference type="InterPro" id="IPR005821">
    <property type="entry name" value="Ion_trans_dom"/>
</dbReference>
<dbReference type="GO" id="GO:0030552">
    <property type="term" value="F:cAMP binding"/>
    <property type="evidence" value="ECO:0007669"/>
    <property type="project" value="UniProtKB-KW"/>
</dbReference>
<feature type="transmembrane region" description="Helical" evidence="21">
    <location>
        <begin position="266"/>
        <end position="285"/>
    </location>
</feature>
<evidence type="ECO:0000256" key="20">
    <source>
        <dbReference type="SAM" id="MobiDB-lite"/>
    </source>
</evidence>